<dbReference type="Gene3D" id="1.10.260.40">
    <property type="entry name" value="lambda repressor-like DNA-binding domains"/>
    <property type="match status" value="1"/>
</dbReference>
<sequence length="416" mass="49149">MIDGKKVFFYRIKKGLTQKAACEGICSVSYLSKIENNSITPSPEILQLLCERLDIEYSYVSEEAIIALRKEIHIWYKDIKYRNEQVARQKFADFENRMKDMDDPGLVNLYEVMAARYYIYIDDMDKAKGLLDRLAEVKKLSTSEIEFYTLQFRGLYEFLYDNYRLSLDYYKKAYVLSRTLRIDDEELYYQLANLTMRLGYFSQSLFYGITALEAFNAEANYSRSIDCHIILGINYSRLKDFESARSHYSIALNASKFNPALNAMLPGILHNLGHSHFQAEQYDEALSVLRECLEKRKGSNTASTIALIAHTYFNLQKIKEAKQWLKKGFQAIDQSEITIHYIRLKKLEFNVNQRDQEEAYQRFIEEEALPFLEKTQDRLHLIEMYEELAAYYSRKFSYKNANHFYAKVNQLYKEYL</sequence>
<evidence type="ECO:0000313" key="2">
    <source>
        <dbReference type="EMBL" id="MDN4524630.1"/>
    </source>
</evidence>
<evidence type="ECO:0000313" key="3">
    <source>
        <dbReference type="Proteomes" id="UP001172721"/>
    </source>
</evidence>
<reference evidence="2" key="1">
    <citation type="submission" date="2023-07" db="EMBL/GenBank/DDBJ databases">
        <title>Fictibacillus sp. isolated from freshwater pond.</title>
        <authorList>
            <person name="Kirdat K."/>
            <person name="Bhat A."/>
            <person name="Mourya A."/>
            <person name="Yadav A."/>
        </authorList>
    </citation>
    <scope>NUCLEOTIDE SEQUENCE</scope>
    <source>
        <strain evidence="2">NE201</strain>
    </source>
</reference>
<dbReference type="SUPFAM" id="SSF48452">
    <property type="entry name" value="TPR-like"/>
    <property type="match status" value="2"/>
</dbReference>
<protein>
    <submittedName>
        <fullName evidence="2">Helix-turn-helix domain-containing protein</fullName>
    </submittedName>
</protein>
<dbReference type="Pfam" id="PF13374">
    <property type="entry name" value="TPR_10"/>
    <property type="match status" value="1"/>
</dbReference>
<dbReference type="Gene3D" id="1.25.40.10">
    <property type="entry name" value="Tetratricopeptide repeat domain"/>
    <property type="match status" value="1"/>
</dbReference>
<dbReference type="Pfam" id="PF13181">
    <property type="entry name" value="TPR_8"/>
    <property type="match status" value="1"/>
</dbReference>
<organism evidence="2 3">
    <name type="scientific">Fictibacillus fluitans</name>
    <dbReference type="NCBI Taxonomy" id="3058422"/>
    <lineage>
        <taxon>Bacteria</taxon>
        <taxon>Bacillati</taxon>
        <taxon>Bacillota</taxon>
        <taxon>Bacilli</taxon>
        <taxon>Bacillales</taxon>
        <taxon>Fictibacillaceae</taxon>
        <taxon>Fictibacillus</taxon>
    </lineage>
</organism>
<gene>
    <name evidence="2" type="ORF">QYB97_09105</name>
</gene>
<dbReference type="RefSeq" id="WP_301165668.1">
    <property type="nucleotide sequence ID" value="NZ_JAUHTR010000003.1"/>
</dbReference>
<dbReference type="InterPro" id="IPR019734">
    <property type="entry name" value="TPR_rpt"/>
</dbReference>
<dbReference type="InterPro" id="IPR001387">
    <property type="entry name" value="Cro/C1-type_HTH"/>
</dbReference>
<evidence type="ECO:0000259" key="1">
    <source>
        <dbReference type="PROSITE" id="PS50943"/>
    </source>
</evidence>
<dbReference type="InterPro" id="IPR011990">
    <property type="entry name" value="TPR-like_helical_dom_sf"/>
</dbReference>
<proteinExistence type="predicted"/>
<dbReference type="SMART" id="SM00028">
    <property type="entry name" value="TPR"/>
    <property type="match status" value="5"/>
</dbReference>
<dbReference type="SUPFAM" id="SSF47413">
    <property type="entry name" value="lambda repressor-like DNA-binding domains"/>
    <property type="match status" value="1"/>
</dbReference>
<dbReference type="Pfam" id="PF01381">
    <property type="entry name" value="HTH_3"/>
    <property type="match status" value="1"/>
</dbReference>
<name>A0ABT8HVV2_9BACL</name>
<dbReference type="SMART" id="SM00530">
    <property type="entry name" value="HTH_XRE"/>
    <property type="match status" value="1"/>
</dbReference>
<dbReference type="InterPro" id="IPR010982">
    <property type="entry name" value="Lambda_DNA-bd_dom_sf"/>
</dbReference>
<feature type="domain" description="HTH cro/C1-type" evidence="1">
    <location>
        <begin position="10"/>
        <end position="60"/>
    </location>
</feature>
<dbReference type="Proteomes" id="UP001172721">
    <property type="component" value="Unassembled WGS sequence"/>
</dbReference>
<dbReference type="EMBL" id="JAUHTR010000003">
    <property type="protein sequence ID" value="MDN4524630.1"/>
    <property type="molecule type" value="Genomic_DNA"/>
</dbReference>
<comment type="caution">
    <text evidence="2">The sequence shown here is derived from an EMBL/GenBank/DDBJ whole genome shotgun (WGS) entry which is preliminary data.</text>
</comment>
<dbReference type="CDD" id="cd00093">
    <property type="entry name" value="HTH_XRE"/>
    <property type="match status" value="1"/>
</dbReference>
<accession>A0ABT8HVV2</accession>
<keyword evidence="3" id="KW-1185">Reference proteome</keyword>
<dbReference type="PROSITE" id="PS50943">
    <property type="entry name" value="HTH_CROC1"/>
    <property type="match status" value="1"/>
</dbReference>